<name>A0A7X0G306_9ACTN</name>
<accession>A0A7X0G306</accession>
<dbReference type="AlphaFoldDB" id="A0A7X0G306"/>
<dbReference type="Pfam" id="PF25906">
    <property type="entry name" value="PucR-like_N"/>
    <property type="match status" value="1"/>
</dbReference>
<evidence type="ECO:0000313" key="3">
    <source>
        <dbReference type="Proteomes" id="UP000546324"/>
    </source>
</evidence>
<comment type="caution">
    <text evidence="2">The sequence shown here is derived from an EMBL/GenBank/DDBJ whole genome shotgun (WGS) entry which is preliminary data.</text>
</comment>
<feature type="domain" description="PucR-like N-terminal" evidence="1">
    <location>
        <begin position="4"/>
        <end position="139"/>
    </location>
</feature>
<protein>
    <recommendedName>
        <fullName evidence="1">PucR-like N-terminal domain-containing protein</fullName>
    </recommendedName>
</protein>
<sequence length="150" mass="16351">MQPTLDQFLADRLDEITAEVAGEIAERVPAYTHLRAREILALVRDALAAYTGARETGTVLDVFRALGASEARAGQDVRHFESALRTGARVLIRRTAGAAARLYPPTAEYVTVMEHAFSAEGRIVQAAVEGHRRAGRRAGTRRLPTLVSEN</sequence>
<keyword evidence="3" id="KW-1185">Reference proteome</keyword>
<dbReference type="EMBL" id="JACHMQ010000001">
    <property type="protein sequence ID" value="MBB6398510.1"/>
    <property type="molecule type" value="Genomic_DNA"/>
</dbReference>
<evidence type="ECO:0000259" key="1">
    <source>
        <dbReference type="Pfam" id="PF25906"/>
    </source>
</evidence>
<dbReference type="Proteomes" id="UP000546324">
    <property type="component" value="Unassembled WGS sequence"/>
</dbReference>
<gene>
    <name evidence="2" type="ORF">BKA00_005424</name>
</gene>
<reference evidence="2 3" key="1">
    <citation type="submission" date="2020-08" db="EMBL/GenBank/DDBJ databases">
        <title>Sequencing the genomes of 1000 actinobacteria strains.</title>
        <authorList>
            <person name="Klenk H.-P."/>
        </authorList>
    </citation>
    <scope>NUCLEOTIDE SEQUENCE [LARGE SCALE GENOMIC DNA]</scope>
    <source>
        <strain evidence="2 3">DSM 43675</strain>
    </source>
</reference>
<evidence type="ECO:0000313" key="2">
    <source>
        <dbReference type="EMBL" id="MBB6398510.1"/>
    </source>
</evidence>
<proteinExistence type="predicted"/>
<dbReference type="InterPro" id="IPR058663">
    <property type="entry name" value="PucR-like_N"/>
</dbReference>
<dbReference type="RefSeq" id="WP_185029495.1">
    <property type="nucleotide sequence ID" value="NZ_JACHMQ010000001.1"/>
</dbReference>
<organism evidence="2 3">
    <name type="scientific">Actinomadura coerulea</name>
    <dbReference type="NCBI Taxonomy" id="46159"/>
    <lineage>
        <taxon>Bacteria</taxon>
        <taxon>Bacillati</taxon>
        <taxon>Actinomycetota</taxon>
        <taxon>Actinomycetes</taxon>
        <taxon>Streptosporangiales</taxon>
        <taxon>Thermomonosporaceae</taxon>
        <taxon>Actinomadura</taxon>
    </lineage>
</organism>